<name>A0A5B9QU41_9BACT</name>
<dbReference type="AlphaFoldDB" id="A0A5B9QU41"/>
<accession>A0A5B9QU41</accession>
<reference evidence="8 9" key="1">
    <citation type="submission" date="2019-08" db="EMBL/GenBank/DDBJ databases">
        <title>Deep-cultivation of Planctomycetes and their phenomic and genomic characterization uncovers novel biology.</title>
        <authorList>
            <person name="Wiegand S."/>
            <person name="Jogler M."/>
            <person name="Boedeker C."/>
            <person name="Pinto D."/>
            <person name="Vollmers J."/>
            <person name="Rivas-Marin E."/>
            <person name="Kohn T."/>
            <person name="Peeters S.H."/>
            <person name="Heuer A."/>
            <person name="Rast P."/>
            <person name="Oberbeckmann S."/>
            <person name="Bunk B."/>
            <person name="Jeske O."/>
            <person name="Meyerdierks A."/>
            <person name="Storesund J.E."/>
            <person name="Kallscheuer N."/>
            <person name="Luecker S."/>
            <person name="Lage O.M."/>
            <person name="Pohl T."/>
            <person name="Merkel B.J."/>
            <person name="Hornburger P."/>
            <person name="Mueller R.-W."/>
            <person name="Bruemmer F."/>
            <person name="Labrenz M."/>
            <person name="Spormann A.M."/>
            <person name="Op den Camp H."/>
            <person name="Overmann J."/>
            <person name="Amann R."/>
            <person name="Jetten M.S.M."/>
            <person name="Mascher T."/>
            <person name="Medema M.H."/>
            <person name="Devos D.P."/>
            <person name="Kaster A.-K."/>
            <person name="Ovreas L."/>
            <person name="Rohde M."/>
            <person name="Galperin M.Y."/>
            <person name="Jogler C."/>
        </authorList>
    </citation>
    <scope>NUCLEOTIDE SEQUENCE [LARGE SCALE GENOMIC DNA]</scope>
    <source>
        <strain evidence="8 9">UC8</strain>
    </source>
</reference>
<dbReference type="InterPro" id="IPR036388">
    <property type="entry name" value="WH-like_DNA-bd_sf"/>
</dbReference>
<dbReference type="GO" id="GO:0003677">
    <property type="term" value="F:DNA binding"/>
    <property type="evidence" value="ECO:0007669"/>
    <property type="project" value="UniProtKB-KW"/>
</dbReference>
<sequence length="206" mass="23000">MTNSPPTRATLLLRLRDRGDAVAWNEFVRDYGPLLYRFVRSRGLQDADAADLVQDVMRRVGTGIGRLDYEKQKGGFRAWLFTITRNQLATYFEKRKQLGPLGGAAAGGGSAADDVREQADNGHSSLEAQWELEYRRQLAARAMQQLKPTIEPNTWAAFELTAIEGRTAQHTAERTGMSTGAVYVARSRVTAKLRDEITRLLAEEEA</sequence>
<keyword evidence="5" id="KW-0804">Transcription</keyword>
<dbReference type="Pfam" id="PF04542">
    <property type="entry name" value="Sigma70_r2"/>
    <property type="match status" value="1"/>
</dbReference>
<proteinExistence type="inferred from homology"/>
<dbReference type="GO" id="GO:0016987">
    <property type="term" value="F:sigma factor activity"/>
    <property type="evidence" value="ECO:0007669"/>
    <property type="project" value="UniProtKB-KW"/>
</dbReference>
<evidence type="ECO:0000256" key="6">
    <source>
        <dbReference type="SAM" id="MobiDB-lite"/>
    </source>
</evidence>
<comment type="similarity">
    <text evidence="1">Belongs to the sigma-70 factor family. ECF subfamily.</text>
</comment>
<feature type="domain" description="RNA polymerase sigma-70 region 2" evidence="7">
    <location>
        <begin position="27"/>
        <end position="96"/>
    </location>
</feature>
<keyword evidence="4" id="KW-0238">DNA-binding</keyword>
<dbReference type="KEGG" id="rul:UC8_29430"/>
<gene>
    <name evidence="8" type="ORF">UC8_29430</name>
</gene>
<keyword evidence="9" id="KW-1185">Reference proteome</keyword>
<feature type="region of interest" description="Disordered" evidence="6">
    <location>
        <begin position="103"/>
        <end position="122"/>
    </location>
</feature>
<evidence type="ECO:0000256" key="4">
    <source>
        <dbReference type="ARBA" id="ARBA00023125"/>
    </source>
</evidence>
<dbReference type="EMBL" id="CP042914">
    <property type="protein sequence ID" value="QEG40925.1"/>
    <property type="molecule type" value="Genomic_DNA"/>
</dbReference>
<evidence type="ECO:0000256" key="2">
    <source>
        <dbReference type="ARBA" id="ARBA00023015"/>
    </source>
</evidence>
<dbReference type="InterPro" id="IPR039425">
    <property type="entry name" value="RNA_pol_sigma-70-like"/>
</dbReference>
<dbReference type="GO" id="GO:0006352">
    <property type="term" value="P:DNA-templated transcription initiation"/>
    <property type="evidence" value="ECO:0007669"/>
    <property type="project" value="InterPro"/>
</dbReference>
<dbReference type="SUPFAM" id="SSF88946">
    <property type="entry name" value="Sigma2 domain of RNA polymerase sigma factors"/>
    <property type="match status" value="1"/>
</dbReference>
<evidence type="ECO:0000313" key="9">
    <source>
        <dbReference type="Proteomes" id="UP000325286"/>
    </source>
</evidence>
<dbReference type="OrthoDB" id="255903at2"/>
<evidence type="ECO:0000256" key="1">
    <source>
        <dbReference type="ARBA" id="ARBA00010641"/>
    </source>
</evidence>
<evidence type="ECO:0000259" key="7">
    <source>
        <dbReference type="Pfam" id="PF04542"/>
    </source>
</evidence>
<dbReference type="PANTHER" id="PTHR43133:SF8">
    <property type="entry name" value="RNA POLYMERASE SIGMA FACTOR HI_1459-RELATED"/>
    <property type="match status" value="1"/>
</dbReference>
<evidence type="ECO:0000313" key="8">
    <source>
        <dbReference type="EMBL" id="QEG40925.1"/>
    </source>
</evidence>
<keyword evidence="3" id="KW-0731">Sigma factor</keyword>
<organism evidence="8 9">
    <name type="scientific">Roseimaritima ulvae</name>
    <dbReference type="NCBI Taxonomy" id="980254"/>
    <lineage>
        <taxon>Bacteria</taxon>
        <taxon>Pseudomonadati</taxon>
        <taxon>Planctomycetota</taxon>
        <taxon>Planctomycetia</taxon>
        <taxon>Pirellulales</taxon>
        <taxon>Pirellulaceae</taxon>
        <taxon>Roseimaritima</taxon>
    </lineage>
</organism>
<evidence type="ECO:0000256" key="3">
    <source>
        <dbReference type="ARBA" id="ARBA00023082"/>
    </source>
</evidence>
<dbReference type="PANTHER" id="PTHR43133">
    <property type="entry name" value="RNA POLYMERASE ECF-TYPE SIGMA FACTO"/>
    <property type="match status" value="1"/>
</dbReference>
<dbReference type="NCBIfam" id="TIGR02937">
    <property type="entry name" value="sigma70-ECF"/>
    <property type="match status" value="1"/>
</dbReference>
<dbReference type="SUPFAM" id="SSF88659">
    <property type="entry name" value="Sigma3 and sigma4 domains of RNA polymerase sigma factors"/>
    <property type="match status" value="1"/>
</dbReference>
<dbReference type="Proteomes" id="UP000325286">
    <property type="component" value="Chromosome"/>
</dbReference>
<evidence type="ECO:0000256" key="5">
    <source>
        <dbReference type="ARBA" id="ARBA00023163"/>
    </source>
</evidence>
<dbReference type="InterPro" id="IPR014284">
    <property type="entry name" value="RNA_pol_sigma-70_dom"/>
</dbReference>
<dbReference type="Gene3D" id="1.10.1740.10">
    <property type="match status" value="1"/>
</dbReference>
<dbReference type="InterPro" id="IPR007627">
    <property type="entry name" value="RNA_pol_sigma70_r2"/>
</dbReference>
<dbReference type="InterPro" id="IPR013325">
    <property type="entry name" value="RNA_pol_sigma_r2"/>
</dbReference>
<dbReference type="RefSeq" id="WP_068140272.1">
    <property type="nucleotide sequence ID" value="NZ_CP042914.1"/>
</dbReference>
<dbReference type="InterPro" id="IPR013324">
    <property type="entry name" value="RNA_pol_sigma_r3/r4-like"/>
</dbReference>
<protein>
    <submittedName>
        <fullName evidence="8">RNA polymerase sigma factor RpoE</fullName>
    </submittedName>
</protein>
<keyword evidence="2" id="KW-0805">Transcription regulation</keyword>
<dbReference type="Gene3D" id="1.10.10.10">
    <property type="entry name" value="Winged helix-like DNA-binding domain superfamily/Winged helix DNA-binding domain"/>
    <property type="match status" value="1"/>
</dbReference>